<name>A0ABT0B5F7_9SPHN</name>
<protein>
    <submittedName>
        <fullName evidence="7">TetR/AcrR family transcriptional regulator</fullName>
    </submittedName>
</protein>
<dbReference type="InterPro" id="IPR050109">
    <property type="entry name" value="HTH-type_TetR-like_transc_reg"/>
</dbReference>
<dbReference type="InterPro" id="IPR001647">
    <property type="entry name" value="HTH_TetR"/>
</dbReference>
<dbReference type="Pfam" id="PF00440">
    <property type="entry name" value="TetR_N"/>
    <property type="match status" value="1"/>
</dbReference>
<keyword evidence="3" id="KW-0804">Transcription</keyword>
<dbReference type="PROSITE" id="PS50977">
    <property type="entry name" value="HTH_TETR_2"/>
    <property type="match status" value="1"/>
</dbReference>
<dbReference type="RefSeq" id="WP_243995686.1">
    <property type="nucleotide sequence ID" value="NZ_JALHLE010000030.1"/>
</dbReference>
<reference evidence="7" key="1">
    <citation type="submission" date="2022-03" db="EMBL/GenBank/DDBJ databases">
        <title>Identification of a novel bacterium isolated from mangrove sediments.</title>
        <authorList>
            <person name="Pan X."/>
        </authorList>
    </citation>
    <scope>NUCLEOTIDE SEQUENCE</scope>
    <source>
        <strain evidence="7">B2580</strain>
    </source>
</reference>
<dbReference type="InterPro" id="IPR023772">
    <property type="entry name" value="DNA-bd_HTH_TetR-type_CS"/>
</dbReference>
<keyword evidence="2 4" id="KW-0238">DNA-binding</keyword>
<dbReference type="PRINTS" id="PR00455">
    <property type="entry name" value="HTHTETR"/>
</dbReference>
<evidence type="ECO:0000313" key="7">
    <source>
        <dbReference type="EMBL" id="MCJ2180253.1"/>
    </source>
</evidence>
<dbReference type="PANTHER" id="PTHR30055">
    <property type="entry name" value="HTH-TYPE TRANSCRIPTIONAL REGULATOR RUTR"/>
    <property type="match status" value="1"/>
</dbReference>
<evidence type="ECO:0000256" key="2">
    <source>
        <dbReference type="ARBA" id="ARBA00023125"/>
    </source>
</evidence>
<gene>
    <name evidence="7" type="ORF">MTR64_16900</name>
</gene>
<dbReference type="PANTHER" id="PTHR30055:SF234">
    <property type="entry name" value="HTH-TYPE TRANSCRIPTIONAL REGULATOR BETI"/>
    <property type="match status" value="1"/>
</dbReference>
<organism evidence="7 8">
    <name type="scientific">Novosphingobium album</name>
    <name type="common">ex Hu et al. 2023</name>
    <dbReference type="NCBI Taxonomy" id="2930093"/>
    <lineage>
        <taxon>Bacteria</taxon>
        <taxon>Pseudomonadati</taxon>
        <taxon>Pseudomonadota</taxon>
        <taxon>Alphaproteobacteria</taxon>
        <taxon>Sphingomonadales</taxon>
        <taxon>Sphingomonadaceae</taxon>
        <taxon>Novosphingobium</taxon>
    </lineage>
</organism>
<dbReference type="Proteomes" id="UP001162880">
    <property type="component" value="Unassembled WGS sequence"/>
</dbReference>
<dbReference type="Gene3D" id="1.10.357.10">
    <property type="entry name" value="Tetracycline Repressor, domain 2"/>
    <property type="match status" value="1"/>
</dbReference>
<evidence type="ECO:0000256" key="5">
    <source>
        <dbReference type="SAM" id="MobiDB-lite"/>
    </source>
</evidence>
<keyword evidence="8" id="KW-1185">Reference proteome</keyword>
<feature type="region of interest" description="Disordered" evidence="5">
    <location>
        <begin position="1"/>
        <end position="21"/>
    </location>
</feature>
<dbReference type="PROSITE" id="PS01081">
    <property type="entry name" value="HTH_TETR_1"/>
    <property type="match status" value="1"/>
</dbReference>
<dbReference type="SUPFAM" id="SSF46689">
    <property type="entry name" value="Homeodomain-like"/>
    <property type="match status" value="1"/>
</dbReference>
<feature type="domain" description="HTH tetR-type" evidence="6">
    <location>
        <begin position="24"/>
        <end position="84"/>
    </location>
</feature>
<sequence>MNVENNSADGTPERRRKRLRRNPEAARELILDVAEKIMREEGYAAVTTRRIAKVADLAPALVHYYFAATDDLFIALHRRMADRQIQEVEELVPGGNPVMALWNFQNASANAVMGVEFMAMANHRKGIREQIARKTEEVRAAQCRLIASSLDRVADLPPGASPECVATILVALARILSNEDAFGVRSGHDDLRSLVEWVIAKLGEGGAGTN</sequence>
<evidence type="ECO:0000256" key="1">
    <source>
        <dbReference type="ARBA" id="ARBA00023015"/>
    </source>
</evidence>
<proteinExistence type="predicted"/>
<keyword evidence="1" id="KW-0805">Transcription regulation</keyword>
<dbReference type="EMBL" id="JALHLE010000030">
    <property type="protein sequence ID" value="MCJ2180253.1"/>
    <property type="molecule type" value="Genomic_DNA"/>
</dbReference>
<evidence type="ECO:0000259" key="6">
    <source>
        <dbReference type="PROSITE" id="PS50977"/>
    </source>
</evidence>
<evidence type="ECO:0000256" key="3">
    <source>
        <dbReference type="ARBA" id="ARBA00023163"/>
    </source>
</evidence>
<accession>A0ABT0B5F7</accession>
<feature type="DNA-binding region" description="H-T-H motif" evidence="4">
    <location>
        <begin position="47"/>
        <end position="66"/>
    </location>
</feature>
<evidence type="ECO:0000313" key="8">
    <source>
        <dbReference type="Proteomes" id="UP001162880"/>
    </source>
</evidence>
<dbReference type="InterPro" id="IPR009057">
    <property type="entry name" value="Homeodomain-like_sf"/>
</dbReference>
<evidence type="ECO:0000256" key="4">
    <source>
        <dbReference type="PROSITE-ProRule" id="PRU00335"/>
    </source>
</evidence>
<comment type="caution">
    <text evidence="7">The sequence shown here is derived from an EMBL/GenBank/DDBJ whole genome shotgun (WGS) entry which is preliminary data.</text>
</comment>